<dbReference type="Proteomes" id="UP000601171">
    <property type="component" value="Unassembled WGS sequence"/>
</dbReference>
<dbReference type="GO" id="GO:0031071">
    <property type="term" value="F:cysteine desulfurase activity"/>
    <property type="evidence" value="ECO:0007669"/>
    <property type="project" value="UniProtKB-EC"/>
</dbReference>
<dbReference type="AlphaFoldDB" id="A0A926II88"/>
<comment type="catalytic activity">
    <reaction evidence="6">
        <text>(sulfur carrier)-H + L-cysteine = (sulfur carrier)-SH + L-alanine</text>
        <dbReference type="Rhea" id="RHEA:43892"/>
        <dbReference type="Rhea" id="RHEA-COMP:14737"/>
        <dbReference type="Rhea" id="RHEA-COMP:14739"/>
        <dbReference type="ChEBI" id="CHEBI:29917"/>
        <dbReference type="ChEBI" id="CHEBI:35235"/>
        <dbReference type="ChEBI" id="CHEBI:57972"/>
        <dbReference type="ChEBI" id="CHEBI:64428"/>
        <dbReference type="EC" id="2.8.1.7"/>
    </reaction>
</comment>
<dbReference type="InterPro" id="IPR016454">
    <property type="entry name" value="Cysteine_dSase"/>
</dbReference>
<evidence type="ECO:0000259" key="7">
    <source>
        <dbReference type="Pfam" id="PF00266"/>
    </source>
</evidence>
<reference evidence="8" key="1">
    <citation type="submission" date="2020-08" db="EMBL/GenBank/DDBJ databases">
        <title>Genome public.</title>
        <authorList>
            <person name="Liu C."/>
            <person name="Sun Q."/>
        </authorList>
    </citation>
    <scope>NUCLEOTIDE SEQUENCE</scope>
    <source>
        <strain evidence="8">BX21</strain>
    </source>
</reference>
<dbReference type="InterPro" id="IPR015422">
    <property type="entry name" value="PyrdxlP-dep_Trfase_small"/>
</dbReference>
<evidence type="ECO:0000256" key="2">
    <source>
        <dbReference type="ARBA" id="ARBA00010447"/>
    </source>
</evidence>
<dbReference type="EC" id="2.8.1.7" evidence="3"/>
<dbReference type="GO" id="GO:0030170">
    <property type="term" value="F:pyridoxal phosphate binding"/>
    <property type="evidence" value="ECO:0007669"/>
    <property type="project" value="InterPro"/>
</dbReference>
<dbReference type="GO" id="GO:0006534">
    <property type="term" value="P:cysteine metabolic process"/>
    <property type="evidence" value="ECO:0007669"/>
    <property type="project" value="InterPro"/>
</dbReference>
<evidence type="ECO:0000256" key="4">
    <source>
        <dbReference type="ARBA" id="ARBA00022679"/>
    </source>
</evidence>
<organism evidence="8 9">
    <name type="scientific">Paratissierella segnis</name>
    <dbReference type="NCBI Taxonomy" id="2763679"/>
    <lineage>
        <taxon>Bacteria</taxon>
        <taxon>Bacillati</taxon>
        <taxon>Bacillota</taxon>
        <taxon>Tissierellia</taxon>
        <taxon>Tissierellales</taxon>
        <taxon>Tissierellaceae</taxon>
        <taxon>Paratissierella</taxon>
    </lineage>
</organism>
<dbReference type="InterPro" id="IPR010970">
    <property type="entry name" value="Cys_dSase_SufS"/>
</dbReference>
<protein>
    <recommendedName>
        <fullName evidence="3">cysteine desulfurase</fullName>
        <ecNumber evidence="3">2.8.1.7</ecNumber>
    </recommendedName>
</protein>
<gene>
    <name evidence="8" type="ORF">H8707_00495</name>
</gene>
<dbReference type="Gene3D" id="3.40.640.10">
    <property type="entry name" value="Type I PLP-dependent aspartate aminotransferase-like (Major domain)"/>
    <property type="match status" value="1"/>
</dbReference>
<evidence type="ECO:0000256" key="3">
    <source>
        <dbReference type="ARBA" id="ARBA00012239"/>
    </source>
</evidence>
<evidence type="ECO:0000256" key="1">
    <source>
        <dbReference type="ARBA" id="ARBA00001933"/>
    </source>
</evidence>
<comment type="similarity">
    <text evidence="2">Belongs to the class-V pyridoxal-phosphate-dependent aminotransferase family. Csd subfamily.</text>
</comment>
<keyword evidence="5" id="KW-0663">Pyridoxal phosphate</keyword>
<dbReference type="Pfam" id="PF00266">
    <property type="entry name" value="Aminotran_5"/>
    <property type="match status" value="1"/>
</dbReference>
<dbReference type="SUPFAM" id="SSF53383">
    <property type="entry name" value="PLP-dependent transferases"/>
    <property type="match status" value="1"/>
</dbReference>
<dbReference type="InterPro" id="IPR000192">
    <property type="entry name" value="Aminotrans_V_dom"/>
</dbReference>
<dbReference type="RefSeq" id="WP_262428186.1">
    <property type="nucleotide sequence ID" value="NZ_JACRTG010000002.1"/>
</dbReference>
<name>A0A926II88_9FIRM</name>
<dbReference type="PANTHER" id="PTHR43586:SF4">
    <property type="entry name" value="ISOPENICILLIN N EPIMERASE"/>
    <property type="match status" value="1"/>
</dbReference>
<dbReference type="InterPro" id="IPR015421">
    <property type="entry name" value="PyrdxlP-dep_Trfase_major"/>
</dbReference>
<evidence type="ECO:0000256" key="6">
    <source>
        <dbReference type="ARBA" id="ARBA00050776"/>
    </source>
</evidence>
<keyword evidence="9" id="KW-1185">Reference proteome</keyword>
<keyword evidence="8" id="KW-0032">Aminotransferase</keyword>
<comment type="caution">
    <text evidence="8">The sequence shown here is derived from an EMBL/GenBank/DDBJ whole genome shotgun (WGS) entry which is preliminary data.</text>
</comment>
<dbReference type="EMBL" id="JACRTG010000002">
    <property type="protein sequence ID" value="MBC8586724.1"/>
    <property type="molecule type" value="Genomic_DNA"/>
</dbReference>
<sequence length="385" mass="42034">MVYFDNAATTYPKPDVVYEKIMTAMKEYGANPGRSGHKMALKISRGIFETRELLGKLFNIDNPLNIVLTFNCTEGLNLGIKGLLKPGDHVITTSMEHNSVLRPIKSMEKLGIEHTIVKCDSKGRLNVSDVERSIKSNTKLIVTTHISNLTGTIMPIADIGELAKKSGIAYMVDAAQSAGIYDIDVERMNIDLLAFPGHKALFGPQGTGGLYIRDNIELTDLFQGGTGSASHLLEQPNILPDRYESGTANGPGIVGLGAGIEYIFGKGINNIRKHEEDLTEHFIEEVGKIDGIKLYGPLNKEEQLGVVSLNIKDADSSEVSYILDEEYDIAVRPGLHCAPLAHKSIGTFEQGAVRFSFGFFNTHDEIEYAIRALKAIAKEVQGGNI</sequence>
<dbReference type="CDD" id="cd06453">
    <property type="entry name" value="SufS_like"/>
    <property type="match status" value="1"/>
</dbReference>
<dbReference type="InterPro" id="IPR015424">
    <property type="entry name" value="PyrdxlP-dep_Trfase"/>
</dbReference>
<evidence type="ECO:0000313" key="9">
    <source>
        <dbReference type="Proteomes" id="UP000601171"/>
    </source>
</evidence>
<dbReference type="PANTHER" id="PTHR43586">
    <property type="entry name" value="CYSTEINE DESULFURASE"/>
    <property type="match status" value="1"/>
</dbReference>
<dbReference type="Gene3D" id="3.90.1150.10">
    <property type="entry name" value="Aspartate Aminotransferase, domain 1"/>
    <property type="match status" value="1"/>
</dbReference>
<evidence type="ECO:0000256" key="5">
    <source>
        <dbReference type="ARBA" id="ARBA00022898"/>
    </source>
</evidence>
<accession>A0A926II88</accession>
<dbReference type="InterPro" id="IPR010969">
    <property type="entry name" value="Cys_dSase-rel_unknwn_funct"/>
</dbReference>
<keyword evidence="4" id="KW-0808">Transferase</keyword>
<proteinExistence type="inferred from homology"/>
<dbReference type="GO" id="GO:0008483">
    <property type="term" value="F:transaminase activity"/>
    <property type="evidence" value="ECO:0007669"/>
    <property type="project" value="UniProtKB-KW"/>
</dbReference>
<dbReference type="PIRSF" id="PIRSF005572">
    <property type="entry name" value="NifS"/>
    <property type="match status" value="1"/>
</dbReference>
<comment type="cofactor">
    <cofactor evidence="1">
        <name>pyridoxal 5'-phosphate</name>
        <dbReference type="ChEBI" id="CHEBI:597326"/>
    </cofactor>
</comment>
<evidence type="ECO:0000313" key="8">
    <source>
        <dbReference type="EMBL" id="MBC8586724.1"/>
    </source>
</evidence>
<dbReference type="NCBIfam" id="TIGR01977">
    <property type="entry name" value="am_tr_V_EF2568"/>
    <property type="match status" value="1"/>
</dbReference>
<feature type="domain" description="Aminotransferase class V" evidence="7">
    <location>
        <begin position="2"/>
        <end position="368"/>
    </location>
</feature>